<evidence type="ECO:0000313" key="1">
    <source>
        <dbReference type="EMBL" id="TDD74816.1"/>
    </source>
</evidence>
<dbReference type="EMBL" id="SMKY01000162">
    <property type="protein sequence ID" value="TDD74816.1"/>
    <property type="molecule type" value="Genomic_DNA"/>
</dbReference>
<comment type="caution">
    <text evidence="1">The sequence shown here is derived from an EMBL/GenBank/DDBJ whole genome shotgun (WGS) entry which is preliminary data.</text>
</comment>
<dbReference type="Proteomes" id="UP000295578">
    <property type="component" value="Unassembled WGS sequence"/>
</dbReference>
<organism evidence="1 2">
    <name type="scientific">Actinomadura darangshiensis</name>
    <dbReference type="NCBI Taxonomy" id="705336"/>
    <lineage>
        <taxon>Bacteria</taxon>
        <taxon>Bacillati</taxon>
        <taxon>Actinomycetota</taxon>
        <taxon>Actinomycetes</taxon>
        <taxon>Streptosporangiales</taxon>
        <taxon>Thermomonosporaceae</taxon>
        <taxon>Actinomadura</taxon>
    </lineage>
</organism>
<protein>
    <recommendedName>
        <fullName evidence="3">Acetone carboxylase</fullName>
    </recommendedName>
</protein>
<sequence length="80" mass="8920">MTDSAPGTVSEEPRCSAKGCRADAVWALRWNNPKIHTPERRKIWPACDEHRESLSAFLSRRDFLKDVVPIADRDAPSGGS</sequence>
<gene>
    <name evidence="1" type="ORF">E1293_29000</name>
</gene>
<proteinExistence type="predicted"/>
<reference evidence="1 2" key="1">
    <citation type="submission" date="2019-03" db="EMBL/GenBank/DDBJ databases">
        <title>Draft genome sequences of novel Actinobacteria.</title>
        <authorList>
            <person name="Sahin N."/>
            <person name="Ay H."/>
            <person name="Saygin H."/>
        </authorList>
    </citation>
    <scope>NUCLEOTIDE SEQUENCE [LARGE SCALE GENOMIC DNA]</scope>
    <source>
        <strain evidence="1 2">DSM 45941</strain>
    </source>
</reference>
<dbReference type="RefSeq" id="WP_132200667.1">
    <property type="nucleotide sequence ID" value="NZ_SMKY01000162.1"/>
</dbReference>
<evidence type="ECO:0000313" key="2">
    <source>
        <dbReference type="Proteomes" id="UP000295578"/>
    </source>
</evidence>
<name>A0A4R5AT03_9ACTN</name>
<keyword evidence="2" id="KW-1185">Reference proteome</keyword>
<dbReference type="OrthoDB" id="5193525at2"/>
<dbReference type="AlphaFoldDB" id="A0A4R5AT03"/>
<evidence type="ECO:0008006" key="3">
    <source>
        <dbReference type="Google" id="ProtNLM"/>
    </source>
</evidence>
<accession>A0A4R5AT03</accession>